<feature type="region of interest" description="Disordered" evidence="2">
    <location>
        <begin position="3843"/>
        <end position="3893"/>
    </location>
</feature>
<feature type="region of interest" description="Disordered" evidence="2">
    <location>
        <begin position="2353"/>
        <end position="2425"/>
    </location>
</feature>
<proteinExistence type="predicted"/>
<feature type="compositionally biased region" description="Basic residues" evidence="2">
    <location>
        <begin position="2353"/>
        <end position="2388"/>
    </location>
</feature>
<feature type="compositionally biased region" description="Pro residues" evidence="2">
    <location>
        <begin position="364"/>
        <end position="375"/>
    </location>
</feature>
<feature type="region of interest" description="Disordered" evidence="2">
    <location>
        <begin position="2196"/>
        <end position="2339"/>
    </location>
</feature>
<feature type="compositionally biased region" description="Pro residues" evidence="2">
    <location>
        <begin position="127"/>
        <end position="141"/>
    </location>
</feature>
<dbReference type="EMBL" id="BRXX01000451">
    <property type="protein sequence ID" value="GMI12774.1"/>
    <property type="molecule type" value="Genomic_DNA"/>
</dbReference>
<evidence type="ECO:0000313" key="4">
    <source>
        <dbReference type="Proteomes" id="UP001165160"/>
    </source>
</evidence>
<feature type="compositionally biased region" description="Low complexity" evidence="2">
    <location>
        <begin position="351"/>
        <end position="363"/>
    </location>
</feature>
<feature type="region of interest" description="Disordered" evidence="2">
    <location>
        <begin position="1"/>
        <end position="21"/>
    </location>
</feature>
<organism evidence="3 4">
    <name type="scientific">Triparma verrucosa</name>
    <dbReference type="NCBI Taxonomy" id="1606542"/>
    <lineage>
        <taxon>Eukaryota</taxon>
        <taxon>Sar</taxon>
        <taxon>Stramenopiles</taxon>
        <taxon>Ochrophyta</taxon>
        <taxon>Bolidophyceae</taxon>
        <taxon>Parmales</taxon>
        <taxon>Triparmaceae</taxon>
        <taxon>Triparma</taxon>
    </lineage>
</organism>
<feature type="compositionally biased region" description="Low complexity" evidence="2">
    <location>
        <begin position="3795"/>
        <end position="3811"/>
    </location>
</feature>
<feature type="region of interest" description="Disordered" evidence="2">
    <location>
        <begin position="39"/>
        <end position="378"/>
    </location>
</feature>
<reference evidence="4" key="1">
    <citation type="journal article" date="2023" name="Commun. Biol.">
        <title>Genome analysis of Parmales, the sister group of diatoms, reveals the evolutionary specialization of diatoms from phago-mixotrophs to photoautotrophs.</title>
        <authorList>
            <person name="Ban H."/>
            <person name="Sato S."/>
            <person name="Yoshikawa S."/>
            <person name="Yamada K."/>
            <person name="Nakamura Y."/>
            <person name="Ichinomiya M."/>
            <person name="Sato N."/>
            <person name="Blanc-Mathieu R."/>
            <person name="Endo H."/>
            <person name="Kuwata A."/>
            <person name="Ogata H."/>
        </authorList>
    </citation>
    <scope>NUCLEOTIDE SEQUENCE [LARGE SCALE GENOMIC DNA]</scope>
    <source>
        <strain evidence="4">NIES 3699</strain>
    </source>
</reference>
<feature type="compositionally biased region" description="Gly residues" evidence="2">
    <location>
        <begin position="3729"/>
        <end position="3740"/>
    </location>
</feature>
<feature type="compositionally biased region" description="Low complexity" evidence="2">
    <location>
        <begin position="2515"/>
        <end position="2533"/>
    </location>
</feature>
<evidence type="ECO:0000256" key="1">
    <source>
        <dbReference type="SAM" id="Coils"/>
    </source>
</evidence>
<feature type="region of interest" description="Disordered" evidence="2">
    <location>
        <begin position="3718"/>
        <end position="3778"/>
    </location>
</feature>
<name>A0A9W7FHZ0_9STRA</name>
<feature type="coiled-coil region" evidence="1">
    <location>
        <begin position="1551"/>
        <end position="1641"/>
    </location>
</feature>
<feature type="compositionally biased region" description="Gly residues" evidence="2">
    <location>
        <begin position="3851"/>
        <end position="3861"/>
    </location>
</feature>
<feature type="compositionally biased region" description="Basic and acidic residues" evidence="2">
    <location>
        <begin position="39"/>
        <end position="54"/>
    </location>
</feature>
<comment type="caution">
    <text evidence="3">The sequence shown here is derived from an EMBL/GenBank/DDBJ whole genome shotgun (WGS) entry which is preliminary data.</text>
</comment>
<dbReference type="PANTHER" id="PTHR23159:SF60">
    <property type="entry name" value="SPINDLE ASSEMBLY ABNORMAL PROTEIN 4"/>
    <property type="match status" value="1"/>
</dbReference>
<evidence type="ECO:0000313" key="3">
    <source>
        <dbReference type="EMBL" id="GMI12774.1"/>
    </source>
</evidence>
<sequence>MDDKRKSRRSSTVSRRRESAAQRLDKFEGKFLSALSRLQENDAKAGEAKPDQRPLQRRRLGKAKPALPPPSETLDTSSSSNSSVELSLPRPAQAERSTRRPITEMNSARRRENEKYEEAMRRMATFTPPPQIRNISTPPPSDAGGRRRRGYGADREEDPSQRTPPASPSPPRSHSDSESSTGSHQRAQSHQSRVSPRQAHSLSPSRARPSPLARAPPRSLSPVPHQHQLQSPLRHSPQSSPFTQPTKFRPSVSPIPPPMKLDVEQRPKKAEIDFTPFPISHRRPGKAKISSFPVDDDDDDNNNNSNDNFLSLSMLSDEEEQPPPNFASNKPRRVRSRRMKQPSPNPATSPTQNQNSPQRSRSPSPLPLPASPTPPSSLAFTNINFNNQKDLSKIVKQQRQELQALLAHDSERGKQVKQLQSDAQRRLSKLRLQNKQLKAEAERAKEERVESLKSLESRSDRQLSKAEAIARFYASLRSMPLGHGSRNFIIKTTGETLPAMIGADRVSLYIVDPPIRLQTTVDQNGTFTDEPPDPNTRIWTVQSNQGSGPEGDMITAPILQGGIVGESAVSGEIMDIEAGEKVDLARTRGLRDTLRDNEHNQTNPNISMNQSFLNQTLNTSVESTTQFTSGMLCVPIISPTSPMVLGVLQAMGPRRGGEVVRRFGEDGRVAVEGVAREVGVILENLTGKEEVERVNAVSSILEHLWPTSSLNKPEGSSEFSPSLCAMDSLSSDVAALCETFYEDYSAVESKLFTLPETKGKGQGALNSAILVSGHYEITSLPPSLLPIVQQAVALSQTSVSTPETLTLSLPDASYDVAPIPLGGGIIVVRYDKPGEDDVRTRLMYLAGLLPNRIKSATNQDLSDRHKRLTSSATEDPTAPRLLIVDNQNVYLLPSPKTGYVFPYVVDDDRTPIPVNSKFLLPSPGVISDSHDISQLFRTYLPGVQGKNKVCSNVSVVPLGDDGFLISPDFSFELALNADLSTTATRAVAQITPSLTTAAETLNEPLVRAQTLRALEEKALVSERTMKLGQTVARVVDYGAEQISKRTAFQKLQLTSCQSKITDQARKIEEQALELQQMSSVNASNEHLKWQLTSQTRVYALIEEMKSGMAPEKVVEEFQACLHSMFEPSFVALVPKSQAVGGGEFSSVPSLTSKAFNHFAESEGAGSSVEAIVFHDVTPQDGYNSVVDGAGFDSFLFAKLRVSEDGLLVRIGGRAESFSTDFEKTLMTSLCEAAASAASKFQEEAKEAKALESLDAYVEDFEKCVTEDKEMKAWTPHVTNNTAFDKIQEALQTLTTTSASIASELYSTKGVAEALGSKLSKIEDADEKKRQTNLMVSSASAACSKCLSSVGDAGAASVLSSASSTHARSYDARSGGAMGLVTMLNEDEDVLRTLSAATDSVQLFITCKAWGGVDRDIVLQPQNTHPVFSWAVEGQYGLPWGESLSKVVPSELTAELQGRLVGANMQLLISGGHPFMGIKDPTNDTYTGVVVWKEREYSEAENGDRVDSETLSDAKDLLTKTLAACIRRIFEHRRANVTEALAVEGERFKTSLRKTEDQLQLISKEKEKVESEAKKELERRGKVEQELAGTTRRLSQVEDGKAELNKMKLKLAGEAHQLAERNAKLEAERSGLEKQIEDQETISEGLRTELETKGQALQAMDSALEGVGSVVCQSTSLERAVEGIKEGLKSVLRNIDVQVALLKEPATSDEVFNLVQGSYTGDTLTEEMALGAQTWVGGEDPDAEYESSRVWKISSILQPHLLLGVLAVDGTVGEEMQSCLRRFLSAAGSSILRIHTDGDIDEMKYRALLGEKTELMFASLLEEWEGSIRQDPYDSVTFEPERHDVLHVTVGIVERVVKKLMGREETDVKLLLSGGATVTGGPALTSVRGDVVALTVENAPLLECVESGQATKDAHGKLFVPIRFRLTPVEIQNRSDKQKRNCYKIGGVVVLDRFDKDFDSVESELAVKICSLMEPSLSSARDSSEAKRTLNAAVGAIATLRTSADSSQVNEGRVVKSVSYLHSSLGSLGTVATKCLEDGVMQDKGTVFELASALAASVISDCQAARLIKMELEGGDGFFALGAEITEGEENWVKVEDGCSEWLAMMEGDGWRDDKGYTVSGSVYDKSILANLGFEGDSELKGECLSVRICKGDAVLTAVKRDGAEGFTEDEVAVFEVLSAFIGCLYKWGEELRWASGEGEDEPKSYMGAYDIEDSDSSSSVGSSGSGSGSGSGSSSSSGSGSGSESESVNEPASDVKPSGEIRVASPMGVVTEEVGEKFKEKTDTEGNGLEEKVRSSPSPKPEEKGKSPIASPAESPTATREPGRARRHSPVGPSTDLVVAKMRAHDDIRARRKKSTFTQPHQHHQKHKHEHGHQHSHAKSHKVHHHMSHAPAGQAVTTKDKRRASLHLQAKTTPPKESRKLSLHPSTHFSIPQRRASYKGVLPSAALGLGEGAGDGGIVSDKFLEGVIESAALFSNGIAQQAKKNDMPFIIGAVNSAISALMRDSLKSPPTTVQGGDFAGESESSASETATFEHGGVVTTSLRSLQHKTTTTSAVVYSITGSVRTAICTTTFVTTGGKKGDNVLKNSITLVALLTIAAFRVGDTADNVTSEGSKLKSDLDTATANILATAGRSKAAQVLRSIKVNAAGHDHENLNGIPPSVLVGIHNSIQKAADQLLPLKAEPIKLWSSWAHGAHIFYNSGEQVVCVKDGEVKVADWGDDDISELVFRKFLEGKLKEHRCIGDDITLAPMGKCAMVVVSGAKDVEGVVEFGEHAGVVLGSALSVCLEELRDKEAKVERGGERLRPLMGRIKGTALKAAFDSWRHGVPRVTEVCWTTGAGGRKLDFFAGIVREAFAEDDFGRNVERRALAALKGGGAGGVAGVKLYRVSGSTVSDFQAGVMERGAELLTACKKVHGSLDDSPYKLCMCFEGSVYLVVGSTRGVSGFLKLQDAKGGGGGGEGKGKGRRKEGLPSFKYVLDRGVAEGVCSAVACAIEVYQNKNGDLEKAVMKDAGEKVELKDVIEGFCSCVEVASSATRSMVVAGVNVEEGYFTKCFEEALNGTLAPLIGWTGLSILEGELRAAGHTGGPAASEDDMNLVDMLVRVLLSLPVDKVCEMNEKSLAEVADLQKKFQDLKRFSSEVEEKEQGLETTVEEGRRVANLGKRLQSLKVDGNDGVGKGGGARAIKVRLALEVAAAVKQEFGGAYEIIWGDNSSGGASIYVEGSEEGSVVGEKAEIAAEISNIIAFKMLEFKKITDLERKVAELTDITRIFKAVIGSGADNLLGALRVLYGPGVKKVKEGTEGTQGGKQVLSWPLGLGGDEEGRGSLGTFMFPSDAPDELASKQIDDVVTLVMGQRRKLRMLLMTLTNTDLSRGGFEDAVIQIVRGATGAGVYWFDGPRVWGRDQYGRKEVVQVEDGWVEITAGGDGGETGATVVGYVGGDGGEEVALVVGLAWKLWNAKDDGVGGGSGGSGGSGVVEALLKSGAVGSDEIMETLVKVVVEKVTEAYPSRAVTIVLEEQEEDQGVFLVFKSDGGGLGRVNGFDGFVGDVAECYEKGKEVDGGESYCEPIRSGGRCVGVVRVKKVVAGELKEVGRICSEVGGAYGVLAKWISAEVKRGEFSDRVTLLEEELQVTRTERQELAKKAEVEEERAGALEERFNRVNVKFNSLRKSLHRLEVEKDILKKENETMEKFVGGGAGVGGGGGGSGFMMGASSMGVSLGDSAGSRTPGGARGILRGGARGGANRSGVRFDVSGRGLGKEEEEGEGEGDGGAVDTSFGGGSLGSLGTLGTFETKISVLSPPRRSLGSSRGSSRAGGFGSSQKVIDEMRADNVLLSRALKQFLQDSGEEGGEVIEGGEGGGQGQEEVGGKVGGGLFLDDLLEGSDGGSGGGGAGK</sequence>
<accession>A0A9W7FHZ0</accession>
<dbReference type="SUPFAM" id="SSF55781">
    <property type="entry name" value="GAF domain-like"/>
    <property type="match status" value="1"/>
</dbReference>
<feature type="compositionally biased region" description="Low complexity" evidence="2">
    <location>
        <begin position="72"/>
        <end position="89"/>
    </location>
</feature>
<feature type="compositionally biased region" description="Basic and acidic residues" evidence="2">
    <location>
        <begin position="96"/>
        <end position="121"/>
    </location>
</feature>
<feature type="compositionally biased region" description="Low complexity" evidence="2">
    <location>
        <begin position="201"/>
        <end position="222"/>
    </location>
</feature>
<dbReference type="PANTHER" id="PTHR23159">
    <property type="entry name" value="CENTROSOMAL PROTEIN 2"/>
    <property type="match status" value="1"/>
</dbReference>
<feature type="coiled-coil region" evidence="1">
    <location>
        <begin position="3622"/>
        <end position="3691"/>
    </location>
</feature>
<dbReference type="Gene3D" id="3.30.450.40">
    <property type="match status" value="1"/>
</dbReference>
<gene>
    <name evidence="3" type="ORF">TrVE_jg1694</name>
</gene>
<feature type="compositionally biased region" description="Basic residues" evidence="2">
    <location>
        <begin position="330"/>
        <end position="340"/>
    </location>
</feature>
<feature type="compositionally biased region" description="Basic and acidic residues" evidence="2">
    <location>
        <begin position="2274"/>
        <end position="2306"/>
    </location>
</feature>
<dbReference type="Proteomes" id="UP001165160">
    <property type="component" value="Unassembled WGS sequence"/>
</dbReference>
<feature type="compositionally biased region" description="Low complexity" evidence="2">
    <location>
        <begin position="2232"/>
        <end position="2248"/>
    </location>
</feature>
<feature type="compositionally biased region" description="Basic and acidic residues" evidence="2">
    <location>
        <begin position="151"/>
        <end position="160"/>
    </location>
</feature>
<feature type="compositionally biased region" description="Gly residues" evidence="2">
    <location>
        <begin position="3882"/>
        <end position="3893"/>
    </location>
</feature>
<protein>
    <submittedName>
        <fullName evidence="3">Uncharacterized protein</fullName>
    </submittedName>
</protein>
<feature type="compositionally biased region" description="Polar residues" evidence="2">
    <location>
        <begin position="227"/>
        <end position="246"/>
    </location>
</feature>
<feature type="coiled-coil region" evidence="1">
    <location>
        <begin position="420"/>
        <end position="458"/>
    </location>
</feature>
<evidence type="ECO:0000256" key="2">
    <source>
        <dbReference type="SAM" id="MobiDB-lite"/>
    </source>
</evidence>
<dbReference type="InterPro" id="IPR029016">
    <property type="entry name" value="GAF-like_dom_sf"/>
</dbReference>
<feature type="region of interest" description="Disordered" evidence="2">
    <location>
        <begin position="3795"/>
        <end position="3821"/>
    </location>
</feature>
<keyword evidence="1" id="KW-0175">Coiled coil</keyword>
<feature type="region of interest" description="Disordered" evidence="2">
    <location>
        <begin position="2510"/>
        <end position="2533"/>
    </location>
</feature>
<feature type="compositionally biased region" description="Polar residues" evidence="2">
    <location>
        <begin position="184"/>
        <end position="200"/>
    </location>
</feature>
<feature type="compositionally biased region" description="Basic and acidic residues" evidence="2">
    <location>
        <begin position="261"/>
        <end position="272"/>
    </location>
</feature>
<keyword evidence="4" id="KW-1185">Reference proteome</keyword>